<protein>
    <submittedName>
        <fullName evidence="1">Peroxisomal membrane 22 kDa (Mpv17/PMP22) family protein isoform 1</fullName>
    </submittedName>
</protein>
<evidence type="ECO:0000313" key="1">
    <source>
        <dbReference type="EMBL" id="KAE8656528.1"/>
    </source>
</evidence>
<gene>
    <name evidence="1" type="ORF">F3Y22_tig00117000pilonHSYRG00253</name>
</gene>
<accession>A0A6A2WEL3</accession>
<dbReference type="AlphaFoldDB" id="A0A6A2WEL3"/>
<proteinExistence type="predicted"/>
<dbReference type="Pfam" id="PF14476">
    <property type="entry name" value="Chloroplast_duf"/>
    <property type="match status" value="1"/>
</dbReference>
<dbReference type="Proteomes" id="UP000436088">
    <property type="component" value="Unassembled WGS sequence"/>
</dbReference>
<reference evidence="1" key="1">
    <citation type="submission" date="2019-09" db="EMBL/GenBank/DDBJ databases">
        <title>Draft genome information of white flower Hibiscus syriacus.</title>
        <authorList>
            <person name="Kim Y.-M."/>
        </authorList>
    </citation>
    <scope>NUCLEOTIDE SEQUENCE [LARGE SCALE GENOMIC DNA]</scope>
    <source>
        <strain evidence="1">YM2019G1</strain>
    </source>
</reference>
<dbReference type="PANTHER" id="PTHR33358">
    <property type="entry name" value="F-BOX PROTEIN WITH A DOMAIN PROTEIN"/>
    <property type="match status" value="1"/>
</dbReference>
<comment type="caution">
    <text evidence="1">The sequence shown here is derived from an EMBL/GenBank/DDBJ whole genome shotgun (WGS) entry which is preliminary data.</text>
</comment>
<organism evidence="1 2">
    <name type="scientific">Hibiscus syriacus</name>
    <name type="common">Rose of Sharon</name>
    <dbReference type="NCBI Taxonomy" id="106335"/>
    <lineage>
        <taxon>Eukaryota</taxon>
        <taxon>Viridiplantae</taxon>
        <taxon>Streptophyta</taxon>
        <taxon>Embryophyta</taxon>
        <taxon>Tracheophyta</taxon>
        <taxon>Spermatophyta</taxon>
        <taxon>Magnoliopsida</taxon>
        <taxon>eudicotyledons</taxon>
        <taxon>Gunneridae</taxon>
        <taxon>Pentapetalae</taxon>
        <taxon>rosids</taxon>
        <taxon>malvids</taxon>
        <taxon>Malvales</taxon>
        <taxon>Malvaceae</taxon>
        <taxon>Malvoideae</taxon>
        <taxon>Hibiscus</taxon>
    </lineage>
</organism>
<dbReference type="InterPro" id="IPR027949">
    <property type="entry name" value="Chloroplast_duf"/>
</dbReference>
<sequence length="395" mass="43544">MASLHASTFLFSSSSSSSKKIHAALSVPKLPSIRFSVPKVKTEGLSMELNTRDGFIDTIPFEKNLVSSPLVQGSSSVSMPTFQLYAILESIADRVEMHTNVGQQRDNWNTLLLNSINMITLTAATMAGFTATGGHGGSDLGLKLASTLLFSAATGMLALMNKIQPSQLLEEQRNAMRLFKQLQRQIETLLATGSPTEEDAKDAMEKLLALDKAYPLPLLGAMLEKFPESLEPTVWWPKMQSQKTNKEKYFKGKVESNGWTEELEMEMREVVEVIKRKDTLGSAFMDSSNGPWAAIVAAAAGALASAVNTLEHGGQVGMVFEMYRNNAGFFKHVQESIESTLSENDWDKRENGVLFEMKVALQLGRSLSQLRDLAKKSRYSRIEGSPIDEFASKLF</sequence>
<dbReference type="EMBL" id="VEPZ02001765">
    <property type="protein sequence ID" value="KAE8656528.1"/>
    <property type="molecule type" value="Genomic_DNA"/>
</dbReference>
<evidence type="ECO:0000313" key="2">
    <source>
        <dbReference type="Proteomes" id="UP000436088"/>
    </source>
</evidence>
<keyword evidence="2" id="KW-1185">Reference proteome</keyword>
<dbReference type="PANTHER" id="PTHR33358:SF12">
    <property type="entry name" value="F-BOX PROTEIN WITH A DOMAIN PROTEIN"/>
    <property type="match status" value="1"/>
</dbReference>
<name>A0A6A2WEL3_HIBSY</name>